<feature type="transmembrane region" description="Helical" evidence="7">
    <location>
        <begin position="406"/>
        <end position="425"/>
    </location>
</feature>
<organism evidence="8 9">
    <name type="scientific">Cladonia borealis</name>
    <dbReference type="NCBI Taxonomy" id="184061"/>
    <lineage>
        <taxon>Eukaryota</taxon>
        <taxon>Fungi</taxon>
        <taxon>Dikarya</taxon>
        <taxon>Ascomycota</taxon>
        <taxon>Pezizomycotina</taxon>
        <taxon>Lecanoromycetes</taxon>
        <taxon>OSLEUM clade</taxon>
        <taxon>Lecanoromycetidae</taxon>
        <taxon>Lecanorales</taxon>
        <taxon>Lecanorineae</taxon>
        <taxon>Cladoniaceae</taxon>
        <taxon>Cladonia</taxon>
    </lineage>
</organism>
<evidence type="ECO:0000313" key="9">
    <source>
        <dbReference type="Proteomes" id="UP001166286"/>
    </source>
</evidence>
<evidence type="ECO:0000256" key="2">
    <source>
        <dbReference type="ARBA" id="ARBA00006279"/>
    </source>
</evidence>
<evidence type="ECO:0000256" key="7">
    <source>
        <dbReference type="RuleBase" id="RU365065"/>
    </source>
</evidence>
<dbReference type="AlphaFoldDB" id="A0AA39QYX9"/>
<feature type="transmembrane region" description="Helical" evidence="7">
    <location>
        <begin position="153"/>
        <end position="170"/>
    </location>
</feature>
<protein>
    <recommendedName>
        <fullName evidence="7">Solute carrier family 40 member</fullName>
    </recommendedName>
</protein>
<keyword evidence="9" id="KW-1185">Reference proteome</keyword>
<dbReference type="InterPro" id="IPR009716">
    <property type="entry name" value="Ferroportin-1"/>
</dbReference>
<dbReference type="Pfam" id="PF06963">
    <property type="entry name" value="FPN1"/>
    <property type="match status" value="1"/>
</dbReference>
<dbReference type="EMBL" id="JAFEKC020000012">
    <property type="protein sequence ID" value="KAK0511822.1"/>
    <property type="molecule type" value="Genomic_DNA"/>
</dbReference>
<dbReference type="Proteomes" id="UP001166286">
    <property type="component" value="Unassembled WGS sequence"/>
</dbReference>
<dbReference type="SUPFAM" id="SSF103473">
    <property type="entry name" value="MFS general substrate transporter"/>
    <property type="match status" value="1"/>
</dbReference>
<accession>A0AA39QYX9</accession>
<comment type="caution">
    <text evidence="8">The sequence shown here is derived from an EMBL/GenBank/DDBJ whole genome shotgun (WGS) entry which is preliminary data.</text>
</comment>
<evidence type="ECO:0000256" key="3">
    <source>
        <dbReference type="ARBA" id="ARBA00022448"/>
    </source>
</evidence>
<feature type="transmembrane region" description="Helical" evidence="7">
    <location>
        <begin position="475"/>
        <end position="494"/>
    </location>
</feature>
<dbReference type="GO" id="GO:0005381">
    <property type="term" value="F:iron ion transmembrane transporter activity"/>
    <property type="evidence" value="ECO:0007669"/>
    <property type="project" value="UniProtKB-UniRule"/>
</dbReference>
<evidence type="ECO:0000256" key="5">
    <source>
        <dbReference type="ARBA" id="ARBA00022989"/>
    </source>
</evidence>
<dbReference type="PANTHER" id="PTHR11660">
    <property type="entry name" value="SOLUTE CARRIER FAMILY 40 MEMBER"/>
    <property type="match status" value="1"/>
</dbReference>
<comment type="subcellular location">
    <subcellularLocation>
        <location evidence="1 7">Membrane</location>
        <topology evidence="1 7">Multi-pass membrane protein</topology>
    </subcellularLocation>
</comment>
<evidence type="ECO:0000256" key="1">
    <source>
        <dbReference type="ARBA" id="ARBA00004141"/>
    </source>
</evidence>
<keyword evidence="7" id="KW-0406">Ion transport</keyword>
<reference evidence="8" key="1">
    <citation type="submission" date="2023-03" db="EMBL/GenBank/DDBJ databases">
        <title>Complete genome of Cladonia borealis.</title>
        <authorList>
            <person name="Park H."/>
        </authorList>
    </citation>
    <scope>NUCLEOTIDE SEQUENCE</scope>
    <source>
        <strain evidence="8">ANT050790</strain>
    </source>
</reference>
<comment type="caution">
    <text evidence="7">Lacks conserved residue(s) required for the propagation of feature annotation.</text>
</comment>
<feature type="transmembrane region" description="Helical" evidence="7">
    <location>
        <begin position="129"/>
        <end position="147"/>
    </location>
</feature>
<comment type="function">
    <text evidence="7">May be involved in iron transport and iron homeostasis.</text>
</comment>
<keyword evidence="4 7" id="KW-0812">Transmembrane</keyword>
<comment type="similarity">
    <text evidence="2 7">Belongs to the ferroportin (FP) (TC 2.A.100) family. SLC40A subfamily.</text>
</comment>
<dbReference type="GO" id="GO:0016020">
    <property type="term" value="C:membrane"/>
    <property type="evidence" value="ECO:0007669"/>
    <property type="project" value="UniProtKB-SubCell"/>
</dbReference>
<feature type="transmembrane region" description="Helical" evidence="7">
    <location>
        <begin position="306"/>
        <end position="331"/>
    </location>
</feature>
<proteinExistence type="inferred from homology"/>
<dbReference type="PANTHER" id="PTHR11660:SF57">
    <property type="entry name" value="SOLUTE CARRIER FAMILY 40 MEMBER"/>
    <property type="match status" value="1"/>
</dbReference>
<sequence length="526" mass="58289">MMSLDGDDEITSVTEEDVPFLRDESVSPPPYTSVVVHEVPTTEGQNRNEEHLKHRLYISHFLSTWNSRTFEFAALLVVARLFQETLLPVSIYALFRAGSAICFAPFVGRYVDCGDRLKTVRFSIIGQRLAVFLWLTAVIPASIIAASQSSLHGGWDIAVSLLILVPFGCMEKLCSIMNLIAIERDWVVVIAENTQCELEVLNSQMRRIDLACKLLGPLSIALIDGFSPRLALLLIFITNLISVFIEYIAIAKVYQTIPALASCRPNTLSPPISPPTQTNNSLFSHSLTQLEHILQPLSFYTHHPAFLPSLALSLLYFTVLSFSGQMITYLLSVRDIKPNSPPTFSTTGIGLLRTLASTSEMLATWLAPAIMKRIGPTRTGLWAINWQTACAVGGISLFWFVSPTPLAAMGLVLGVILSRVGLWGFDLSVQIIIQEAVEAPHRGTFSSLETSLQNLFELLAYASTILFPLPSQFKFPVLLSGVAVVLSWALYVGYVRRMRGHLIHFSSCWEGKEGVRGRTIRMRELS</sequence>
<keyword evidence="3 7" id="KW-0813">Transport</keyword>
<dbReference type="Gene3D" id="1.20.1250.20">
    <property type="entry name" value="MFS general substrate transporter like domains"/>
    <property type="match status" value="1"/>
</dbReference>
<name>A0AA39QYX9_9LECA</name>
<feature type="transmembrane region" description="Helical" evidence="7">
    <location>
        <begin position="230"/>
        <end position="250"/>
    </location>
</feature>
<dbReference type="InterPro" id="IPR036259">
    <property type="entry name" value="MFS_trans_sf"/>
</dbReference>
<evidence type="ECO:0000313" key="8">
    <source>
        <dbReference type="EMBL" id="KAK0511822.1"/>
    </source>
</evidence>
<feature type="transmembrane region" description="Helical" evidence="7">
    <location>
        <begin position="89"/>
        <end position="108"/>
    </location>
</feature>
<keyword evidence="6 7" id="KW-0472">Membrane</keyword>
<dbReference type="CDD" id="cd17480">
    <property type="entry name" value="MFS_SLC40A1_like"/>
    <property type="match status" value="1"/>
</dbReference>
<evidence type="ECO:0000256" key="6">
    <source>
        <dbReference type="ARBA" id="ARBA00023136"/>
    </source>
</evidence>
<evidence type="ECO:0000256" key="4">
    <source>
        <dbReference type="ARBA" id="ARBA00022692"/>
    </source>
</evidence>
<keyword evidence="5 7" id="KW-1133">Transmembrane helix</keyword>
<gene>
    <name evidence="8" type="ORF">JMJ35_005672</name>
</gene>